<dbReference type="Proteomes" id="UP000198559">
    <property type="component" value="Unassembled WGS sequence"/>
</dbReference>
<evidence type="ECO:0000313" key="2">
    <source>
        <dbReference type="Proteomes" id="UP000198559"/>
    </source>
</evidence>
<dbReference type="EMBL" id="CVUD02000254">
    <property type="protein sequence ID" value="SEH94705.1"/>
    <property type="molecule type" value="Genomic_DNA"/>
</dbReference>
<reference evidence="2" key="1">
    <citation type="submission" date="2016-06" db="EMBL/GenBank/DDBJ databases">
        <authorList>
            <person name="Petersen J."/>
            <person name="Sayavedra L."/>
        </authorList>
    </citation>
    <scope>NUCLEOTIDE SEQUENCE [LARGE SCALE GENOMIC DNA]</scope>
    <source>
        <strain evidence="2">BazSymB</strain>
    </source>
</reference>
<accession>A0A1H6M9I3</accession>
<gene>
    <name evidence="1" type="ORF">BAZSYMB_SCAFFOLD00011_0</name>
</gene>
<evidence type="ECO:0000313" key="1">
    <source>
        <dbReference type="EMBL" id="SEH94705.1"/>
    </source>
</evidence>
<proteinExistence type="predicted"/>
<dbReference type="AlphaFoldDB" id="A0A1H6M9I3"/>
<name>A0A1H6M9I3_9GAMM</name>
<sequence length="45" mass="4974">MALHLVVRFNYNTNSIALVIVHIVLRGGVFVRFAELVKGVVVVPI</sequence>
<organism evidence="1 2">
    <name type="scientific">Bathymodiolus azoricus thioautotrophic gill symbiont</name>
    <dbReference type="NCBI Taxonomy" id="235205"/>
    <lineage>
        <taxon>Bacteria</taxon>
        <taxon>Pseudomonadati</taxon>
        <taxon>Pseudomonadota</taxon>
        <taxon>Gammaproteobacteria</taxon>
        <taxon>sulfur-oxidizing symbionts</taxon>
    </lineage>
</organism>
<protein>
    <submittedName>
        <fullName evidence="1">Uncharacterized protein</fullName>
    </submittedName>
</protein>